<feature type="chain" id="PRO_5019041367" description="Endo-acting ulvan lyase C-terminal domain-containing protein" evidence="1">
    <location>
        <begin position="21"/>
        <end position="883"/>
    </location>
</feature>
<dbReference type="Pfam" id="PF26374">
    <property type="entry name" value="Ulvan_lyaseC"/>
    <property type="match status" value="1"/>
</dbReference>
<gene>
    <name evidence="3" type="ORF">DWX97_00650</name>
</gene>
<feature type="signal peptide" evidence="1">
    <location>
        <begin position="1"/>
        <end position="20"/>
    </location>
</feature>
<reference evidence="3 4" key="1">
    <citation type="submission" date="2018-08" db="EMBL/GenBank/DDBJ databases">
        <title>A genome reference for cultivated species of the human gut microbiota.</title>
        <authorList>
            <person name="Zou Y."/>
            <person name="Xue W."/>
            <person name="Luo G."/>
        </authorList>
    </citation>
    <scope>NUCLEOTIDE SEQUENCE [LARGE SCALE GENOMIC DNA]</scope>
    <source>
        <strain evidence="3 4">AF22-3AC</strain>
    </source>
</reference>
<dbReference type="AlphaFoldDB" id="A0A412INV5"/>
<dbReference type="InterPro" id="IPR058848">
    <property type="entry name" value="Ulvan_lyase_C"/>
</dbReference>
<dbReference type="Proteomes" id="UP000283341">
    <property type="component" value="Unassembled WGS sequence"/>
</dbReference>
<name>A0A412INV5_9BACE</name>
<keyword evidence="1" id="KW-0732">Signal</keyword>
<sequence length="883" mass="99709">MRKKTWIILLLQWLSVPLWAVTHPSIYVSDSDKPLIREKIEHCDWAKEAYNRLKDKVNPYVERHRTDPEWIVSRIAMYWKEGERYTQCYLKNETWERGEGNAPVPTVRMPGMRTWNKFYNVPLEERTPYNETGDMWGVSRTDPSAPKVLVPYKESGHMIRSNNVEILTLAEEAAFLYWLTEEEKYASFAADIFNTWLVGTYYMNPILDPGQSSKGKGGYEPGGILGYYDYEQIHDDLALHAAAIYDFTYDYLLRHPHPHLRAMGKGLPEVASTVFKRFIDIGFIRGGKTGNWNVNGWNMMLRPILALEENDAYADGKGRSYYLHYLTTESTPYHDAIPDILKSYDPVTGLWPESPGYSFGTIAMLLEFSTLLKRCGIDIIAGNPIMQKAALAAFPWMDERANMIVFGDSRGGAANFGTFEHLLAYYGQTGDTKNSARVAMALRTGLANGAYKRENAGWTGLCTYMARIPVTDEGADMERMSYSPHHRLVTMKSKKDQENLMAVLYGGRKGYHLSPNGLALQLYGFGYALAPDASGYESYWSKDQRYHQSATGSNTVLPGYAEGDITIKAMEPYVDSESFVNAQALNPCINICDMEAGEKRRVVAMVKTASDKGFYVDIFRSNQMDNDYLFHNVGTSLNLMDAGGKLLPLTETERLEKIYGEGYNWFKKLRRAACPNDFKAVWNITSGEQPLSMQMWMMGAQGRELYALEAPYTTLQQGLTPKNVSTAPSITPTLLVRQNGNNAWSSPFIAVFEPVRGDASVVGTEKIKVDEKVVAFCVESEGKRKDYIFSSTSSDVVCSFGKRQAFQGTFGLITELADGLEQIYMVDGRKIERGKYVIEALEPVSVSVYRKDGEWFYSSTGKATVRLGKNIYKVEAGYHRLLK</sequence>
<comment type="caution">
    <text evidence="3">The sequence shown here is derived from an EMBL/GenBank/DDBJ whole genome shotgun (WGS) entry which is preliminary data.</text>
</comment>
<dbReference type="EMBL" id="QRVJ01000001">
    <property type="protein sequence ID" value="RGS39824.1"/>
    <property type="molecule type" value="Genomic_DNA"/>
</dbReference>
<evidence type="ECO:0000259" key="2">
    <source>
        <dbReference type="Pfam" id="PF26374"/>
    </source>
</evidence>
<dbReference type="Gene3D" id="2.70.98.70">
    <property type="match status" value="1"/>
</dbReference>
<protein>
    <recommendedName>
        <fullName evidence="2">Endo-acting ulvan lyase C-terminal domain-containing protein</fullName>
    </recommendedName>
</protein>
<evidence type="ECO:0000256" key="1">
    <source>
        <dbReference type="SAM" id="SignalP"/>
    </source>
</evidence>
<evidence type="ECO:0000313" key="4">
    <source>
        <dbReference type="Proteomes" id="UP000283341"/>
    </source>
</evidence>
<proteinExistence type="predicted"/>
<dbReference type="Gene3D" id="1.50.10.100">
    <property type="entry name" value="Chondroitin AC/alginate lyase"/>
    <property type="match status" value="1"/>
</dbReference>
<accession>A0A412INV5</accession>
<dbReference type="InterPro" id="IPR008929">
    <property type="entry name" value="Chondroitin_lyas"/>
</dbReference>
<feature type="domain" description="Endo-acting ulvan lyase C-terminal" evidence="2">
    <location>
        <begin position="764"/>
        <end position="843"/>
    </location>
</feature>
<organism evidence="3 4">
    <name type="scientific">Bacteroides cellulosilyticus</name>
    <dbReference type="NCBI Taxonomy" id="246787"/>
    <lineage>
        <taxon>Bacteria</taxon>
        <taxon>Pseudomonadati</taxon>
        <taxon>Bacteroidota</taxon>
        <taxon>Bacteroidia</taxon>
        <taxon>Bacteroidales</taxon>
        <taxon>Bacteroidaceae</taxon>
        <taxon>Bacteroides</taxon>
    </lineage>
</organism>
<dbReference type="RefSeq" id="WP_118401521.1">
    <property type="nucleotide sequence ID" value="NZ_JADNFX010000013.1"/>
</dbReference>
<evidence type="ECO:0000313" key="3">
    <source>
        <dbReference type="EMBL" id="RGS39824.1"/>
    </source>
</evidence>
<dbReference type="SUPFAM" id="SSF48230">
    <property type="entry name" value="Chondroitin AC/alginate lyase"/>
    <property type="match status" value="1"/>
</dbReference>